<proteinExistence type="predicted"/>
<dbReference type="AlphaFoldDB" id="A0A238JBD1"/>
<dbReference type="Proteomes" id="UP000225972">
    <property type="component" value="Unassembled WGS sequence"/>
</dbReference>
<protein>
    <recommendedName>
        <fullName evidence="3">DNA cytosine methyltransferase</fullName>
    </recommendedName>
</protein>
<evidence type="ECO:0000313" key="1">
    <source>
        <dbReference type="EMBL" id="SMX27262.1"/>
    </source>
</evidence>
<evidence type="ECO:0008006" key="3">
    <source>
        <dbReference type="Google" id="ProtNLM"/>
    </source>
</evidence>
<reference evidence="2" key="1">
    <citation type="submission" date="2017-05" db="EMBL/GenBank/DDBJ databases">
        <authorList>
            <person name="Rodrigo-Torres L."/>
            <person name="Arahal R. D."/>
            <person name="Lucena T."/>
        </authorList>
    </citation>
    <scope>NUCLEOTIDE SEQUENCE [LARGE SCALE GENOMIC DNA]</scope>
    <source>
        <strain evidence="2">CECT 8649</strain>
    </source>
</reference>
<organism evidence="1 2">
    <name type="scientific">Pelagimonas phthalicica</name>
    <dbReference type="NCBI Taxonomy" id="1037362"/>
    <lineage>
        <taxon>Bacteria</taxon>
        <taxon>Pseudomonadati</taxon>
        <taxon>Pseudomonadota</taxon>
        <taxon>Alphaproteobacteria</taxon>
        <taxon>Rhodobacterales</taxon>
        <taxon>Roseobacteraceae</taxon>
        <taxon>Pelagimonas</taxon>
    </lineage>
</organism>
<dbReference type="RefSeq" id="WP_099243430.1">
    <property type="nucleotide sequence ID" value="NZ_FXXP01000001.1"/>
</dbReference>
<evidence type="ECO:0000313" key="2">
    <source>
        <dbReference type="Proteomes" id="UP000225972"/>
    </source>
</evidence>
<accession>A0A238JBD1</accession>
<dbReference type="EMBL" id="FXXP01000001">
    <property type="protein sequence ID" value="SMX27262.1"/>
    <property type="molecule type" value="Genomic_DNA"/>
</dbReference>
<sequence length="229" mass="26139">MTLRVLIGCETSGIARRAFDALGADVWSCDILPAEDRSNRHIQCDIRDGILNEGWDLLCVMHPPCTRLCRSGRRWMSGPGKWTPPKKLPQGRTWDEMKAEFELGVSIFTACWQAPIKRRALENPVMNDLAKDRMPKDLPAPQIVQPHWFGAPAYKATGWYLDGLPELTPTNSLTEPERGSDEWKKWNKIHRMPRGPERARLRSRSFPEMMNAAAAQWLDHAQADQRRAA</sequence>
<keyword evidence="2" id="KW-1185">Reference proteome</keyword>
<name>A0A238JBD1_9RHOB</name>
<dbReference type="OrthoDB" id="9134166at2"/>
<gene>
    <name evidence="1" type="ORF">TRP8649_01365</name>
</gene>